<gene>
    <name evidence="2" type="ORF">B1202_09775</name>
</gene>
<dbReference type="Proteomes" id="UP000191160">
    <property type="component" value="Unassembled WGS sequence"/>
</dbReference>
<keyword evidence="3" id="KW-1185">Reference proteome</keyword>
<evidence type="ECO:0000259" key="1">
    <source>
        <dbReference type="Pfam" id="PF00561"/>
    </source>
</evidence>
<dbReference type="Gene3D" id="3.40.50.1820">
    <property type="entry name" value="alpha/beta hydrolase"/>
    <property type="match status" value="1"/>
</dbReference>
<feature type="domain" description="AB hydrolase-1" evidence="1">
    <location>
        <begin position="4"/>
        <end position="131"/>
    </location>
</feature>
<dbReference type="Pfam" id="PF00561">
    <property type="entry name" value="Abhydrolase_1"/>
    <property type="match status" value="1"/>
</dbReference>
<sequence length="200" mass="22173">MTQLIFLPGASGSTDFWTPLAVKIQDYPDQKIVAYPAFANEQAHDDVQDFSSLSRYVLDHIQDECIIIAQSMGGIFAVQAALEKPEQVKGLVLIATSGGIDMTAFQVEDWRTAYQQQYLDYPDWFSTVKLDYATQLENIRQPVLLLWGDADFISPVAVGEFLQQQLASSSLHVIAGGDHLFASSHADICAVHISAFLKQF</sequence>
<dbReference type="EMBL" id="MVKX01000005">
    <property type="protein sequence ID" value="OOV82778.1"/>
    <property type="molecule type" value="Genomic_DNA"/>
</dbReference>
<dbReference type="PANTHER" id="PTHR43689:SF8">
    <property type="entry name" value="ALPHA_BETA-HYDROLASES SUPERFAMILY PROTEIN"/>
    <property type="match status" value="1"/>
</dbReference>
<name>A0A1T1GYT2_9GAMM</name>
<evidence type="ECO:0000313" key="3">
    <source>
        <dbReference type="Proteomes" id="UP000191160"/>
    </source>
</evidence>
<dbReference type="PANTHER" id="PTHR43689">
    <property type="entry name" value="HYDROLASE"/>
    <property type="match status" value="1"/>
</dbReference>
<protein>
    <submittedName>
        <fullName evidence="2">Alpha/beta hydrolase</fullName>
    </submittedName>
</protein>
<accession>A0A1T1GYT2</accession>
<comment type="caution">
    <text evidence="2">The sequence shown here is derived from an EMBL/GenBank/DDBJ whole genome shotgun (WGS) entry which is preliminary data.</text>
</comment>
<dbReference type="RefSeq" id="WP_078190453.1">
    <property type="nucleotide sequence ID" value="NZ_JAMCOZ010000003.1"/>
</dbReference>
<keyword evidence="2" id="KW-0378">Hydrolase</keyword>
<proteinExistence type="predicted"/>
<reference evidence="2 3" key="1">
    <citation type="submission" date="2017-02" db="EMBL/GenBank/DDBJ databases">
        <title>Acinetobacter sp. ANC 4945, whole genome shotgun sequencing project.</title>
        <authorList>
            <person name="Radolfova-Krizova L."/>
            <person name="Al Atrouni A."/>
            <person name="Nemec A."/>
        </authorList>
    </citation>
    <scope>NUCLEOTIDE SEQUENCE [LARGE SCALE GENOMIC DNA]</scope>
    <source>
        <strain evidence="2 3">ANC 4945</strain>
    </source>
</reference>
<evidence type="ECO:0000313" key="2">
    <source>
        <dbReference type="EMBL" id="OOV82778.1"/>
    </source>
</evidence>
<organism evidence="2 3">
    <name type="scientific">Acinetobacter amyesii</name>
    <dbReference type="NCBI Taxonomy" id="2942470"/>
    <lineage>
        <taxon>Bacteria</taxon>
        <taxon>Pseudomonadati</taxon>
        <taxon>Pseudomonadota</taxon>
        <taxon>Gammaproteobacteria</taxon>
        <taxon>Moraxellales</taxon>
        <taxon>Moraxellaceae</taxon>
        <taxon>Acinetobacter</taxon>
    </lineage>
</organism>
<dbReference type="InterPro" id="IPR029058">
    <property type="entry name" value="AB_hydrolase_fold"/>
</dbReference>
<dbReference type="GO" id="GO:0016787">
    <property type="term" value="F:hydrolase activity"/>
    <property type="evidence" value="ECO:0007669"/>
    <property type="project" value="UniProtKB-KW"/>
</dbReference>
<dbReference type="AlphaFoldDB" id="A0A1T1GYT2"/>
<dbReference type="SUPFAM" id="SSF53474">
    <property type="entry name" value="alpha/beta-Hydrolases"/>
    <property type="match status" value="1"/>
</dbReference>
<dbReference type="InterPro" id="IPR000073">
    <property type="entry name" value="AB_hydrolase_1"/>
</dbReference>